<reference evidence="3 4" key="1">
    <citation type="submission" date="2017-03" db="EMBL/GenBank/DDBJ databases">
        <title>Genomic and clinical evidence uncovers the enterohepatic species Helicobacter valdiviensis as a potential human intestinal pathogen.</title>
        <authorList>
            <person name="Fresia P."/>
            <person name="Jara R."/>
            <person name="Sierra R."/>
            <person name="Ferres I."/>
            <person name="Greif G."/>
            <person name="Iraola G."/>
            <person name="Collado L."/>
        </authorList>
    </citation>
    <scope>NUCLEOTIDE SEQUENCE [LARGE SCALE GENOMIC DNA]</scope>
    <source>
        <strain evidence="3 4">WBE14</strain>
    </source>
</reference>
<accession>A0A2W6MVH1</accession>
<feature type="region of interest" description="Disordered" evidence="2">
    <location>
        <begin position="118"/>
        <end position="171"/>
    </location>
</feature>
<dbReference type="RefSeq" id="WP_111230002.1">
    <property type="nucleotide sequence ID" value="NZ_NBIU01000017.1"/>
</dbReference>
<name>A0A2W6MVH1_9HELI</name>
<dbReference type="Proteomes" id="UP000249746">
    <property type="component" value="Unassembled WGS sequence"/>
</dbReference>
<dbReference type="OrthoDB" id="5313353at2"/>
<proteinExistence type="predicted"/>
<sequence>MHFTQYKKGKYCYFEIQNTNEDFFNTFMEIMQKSYFSIKLEEREEYQKIPNDMQEEEIEEILNSELLLFVRLSGVECFWCYKEGATTIVTYHGYDLLIKTLLEDFCKLYTQFLNGELSLEEDEEEEDYEDDEDYYDFDDEENEELEEEDEEIEYNESDEEDLREDSTESSPLAFNSFNSLNALQETWAKMGINLEDFQALSRQMSEQYERTQEELEKMGKLRPKDKALRMRASLLQQKAFRKVCNLNLAQFERLSAKDLKEYQNYMDTELLRVVKALTMHEYATKDNISVIAFHPLTEQITPQKIQKETQKEKSLLNQAKTYLLNLVTAGAKVDNTLANLALQSTTTYTSLSYQRIEKEQIQDKEAYLYALPRHKMLGDLNLILQTCVYQNYQRVNGLTQIKEEIDQEWSDEEHVEMFAIKLGGEYPKLIDYKQLDSNLSQQELEEIAQKLLESAISEVNGELEKSQTKELEFATWQIEELDFKQPQPTAPNPKNAYKKAMEIFIQEYEDKTPKNTKSKNIALSLQSGFQSHFKDSQHIESNNTNSNNADSSGKPLIFFAHLKDSESIESAKPTRLVDSLKDYEKEAIQKIFNFRGDTQISQIHLNALDKLFNSIIKNLCGFYEIAADLLSKEQQQALLVSKEFQALFDDEIDERIFENIFIHSLFHQTKVFSTKNCTALYDLLGVPFELTWEHFLLLLYTGVKIKKSYIKHLENAKNIYKSMYFHLADLYNENFRSFKHTTYTTKNGEKIALNNLKALQNAKDFLNSSNAYQLLRQVLGILKKLQNVEQRAMYLENQYPSYTKFQECEDYRPELFIYAFIDDKFNFLAYESLGKKERIEGRIDEIMQNLKMGNLHTDIEPILEFLGLSSSVYLSKSSVDNTTFNIESTETELKINLRDFSNAKNCNEAKRAFLDFLERCNISQLIFAKTTKITNEFLGEVGESRIIGKGIGVIEGEKISDMPYNIVGFKFYQTHRDDVAIIRIKSDEALEFLIDILEEQDKKYNKTPYQVIIGDYDTQKIDGAFWLYACSYKGQDFIGKAHYQYFIGDEKAFCEDFLENKNFFDLSKYSQIYLGYCEENSEIAEIKELEESPFNDKIFIEDGQDFCNIYTKQEDSTLAILINSSGYDESKFPKFLYEFLESKSNATFSPLTFGHLLNNKNYKFFRLQKELDLQTPKITQELARQIIKQEELFSVSWYKRKKEGLGEYMLGIWWDKNVQKYEVFRTGERASIEHEKDFEREDEALQYLLTQNYIDLYKVAKKKGMDEKNLKKLLQDLQYPFIWYDEPLRPVCAGIKRENNTYVSFITDSKAQIIEYKTLVFDEEVVALYALFNRTRTLHNLPKQKILREPFNINNADDLLFKAIMTSDFELFTKAIEQGANINGRIDERQELSEYATEPIICEEGAYYYGLALSQVLGGITLGNEEFSEEELLKENEQAFKILYAMRDLKPSDEAVEYAKVVLEDTHGNWWYDAYKWADEFGYTGDLEDEEAIFAWLRENKGLRYFETLIKDLGFDLELKWE</sequence>
<comment type="caution">
    <text evidence="3">The sequence shown here is derived from an EMBL/GenBank/DDBJ whole genome shotgun (WGS) entry which is preliminary data.</text>
</comment>
<gene>
    <name evidence="3" type="ORF">B6S12_06500</name>
</gene>
<evidence type="ECO:0000256" key="1">
    <source>
        <dbReference type="SAM" id="Coils"/>
    </source>
</evidence>
<feature type="compositionally biased region" description="Acidic residues" evidence="2">
    <location>
        <begin position="118"/>
        <end position="163"/>
    </location>
</feature>
<evidence type="ECO:0000313" key="4">
    <source>
        <dbReference type="Proteomes" id="UP000249746"/>
    </source>
</evidence>
<dbReference type="EMBL" id="NBIU01000017">
    <property type="protein sequence ID" value="PZT47961.1"/>
    <property type="molecule type" value="Genomic_DNA"/>
</dbReference>
<protein>
    <submittedName>
        <fullName evidence="3">Uncharacterized protein</fullName>
    </submittedName>
</protein>
<feature type="coiled-coil region" evidence="1">
    <location>
        <begin position="194"/>
        <end position="221"/>
    </location>
</feature>
<evidence type="ECO:0000256" key="2">
    <source>
        <dbReference type="SAM" id="MobiDB-lite"/>
    </source>
</evidence>
<organism evidence="3 4">
    <name type="scientific">Helicobacter valdiviensis</name>
    <dbReference type="NCBI Taxonomy" id="1458358"/>
    <lineage>
        <taxon>Bacteria</taxon>
        <taxon>Pseudomonadati</taxon>
        <taxon>Campylobacterota</taxon>
        <taxon>Epsilonproteobacteria</taxon>
        <taxon>Campylobacterales</taxon>
        <taxon>Helicobacteraceae</taxon>
        <taxon>Helicobacter</taxon>
    </lineage>
</organism>
<evidence type="ECO:0000313" key="3">
    <source>
        <dbReference type="EMBL" id="PZT47961.1"/>
    </source>
</evidence>
<keyword evidence="4" id="KW-1185">Reference proteome</keyword>
<keyword evidence="1" id="KW-0175">Coiled coil</keyword>